<accession>A0A133N226</accession>
<proteinExistence type="predicted"/>
<feature type="domain" description="SpoVT-AbrB" evidence="1">
    <location>
        <begin position="11"/>
        <end position="45"/>
    </location>
</feature>
<dbReference type="Gene3D" id="2.10.260.10">
    <property type="match status" value="1"/>
</dbReference>
<dbReference type="InterPro" id="IPR037914">
    <property type="entry name" value="SpoVT-AbrB_sf"/>
</dbReference>
<dbReference type="GO" id="GO:0003677">
    <property type="term" value="F:DNA binding"/>
    <property type="evidence" value="ECO:0007669"/>
    <property type="project" value="InterPro"/>
</dbReference>
<evidence type="ECO:0000259" key="1">
    <source>
        <dbReference type="Pfam" id="PF04014"/>
    </source>
</evidence>
<reference evidence="3" key="1">
    <citation type="submission" date="2017-04" db="EMBL/GenBank/DDBJ databases">
        <title>Finegoldia magna isolated from orthopedic joint implant-associated infections.</title>
        <authorList>
            <person name="Bjorklund S."/>
            <person name="Bruggemann H."/>
            <person name="Jensen A."/>
            <person name="Hellmark B."/>
            <person name="Soderquist B."/>
        </authorList>
    </citation>
    <scope>NUCLEOTIDE SEQUENCE [LARGE SCALE GENOMIC DNA]</scope>
    <source>
        <strain evidence="3">08T492</strain>
    </source>
</reference>
<dbReference type="Proteomes" id="UP000215361">
    <property type="component" value="Unassembled WGS sequence"/>
</dbReference>
<sequence>MNFEIEKGNKITIPDILMRKYDLREKDVFELELENDRIVLIPKKNHDANYVEKLKGLTDDTIDALHEDE</sequence>
<protein>
    <submittedName>
        <fullName evidence="2">AbrB family transcriptional regulator</fullName>
    </submittedName>
</protein>
<organism evidence="2 3">
    <name type="scientific">Finegoldia magna</name>
    <name type="common">Peptostreptococcus magnus</name>
    <dbReference type="NCBI Taxonomy" id="1260"/>
    <lineage>
        <taxon>Bacteria</taxon>
        <taxon>Bacillati</taxon>
        <taxon>Bacillota</taxon>
        <taxon>Tissierellia</taxon>
        <taxon>Tissierellales</taxon>
        <taxon>Peptoniphilaceae</taxon>
        <taxon>Finegoldia</taxon>
    </lineage>
</organism>
<evidence type="ECO:0000313" key="2">
    <source>
        <dbReference type="EMBL" id="OXZ39573.1"/>
    </source>
</evidence>
<dbReference type="Pfam" id="PF04014">
    <property type="entry name" value="MazE_antitoxin"/>
    <property type="match status" value="1"/>
</dbReference>
<dbReference type="AlphaFoldDB" id="A0A133N226"/>
<gene>
    <name evidence="2" type="ORF">B9N56_00865</name>
</gene>
<dbReference type="EMBL" id="NDYI01000004">
    <property type="protein sequence ID" value="OXZ39573.1"/>
    <property type="molecule type" value="Genomic_DNA"/>
</dbReference>
<dbReference type="RefSeq" id="WP_004166952.1">
    <property type="nucleotide sequence ID" value="NZ_CAMYDD010000053.1"/>
</dbReference>
<comment type="caution">
    <text evidence="2">The sequence shown here is derived from an EMBL/GenBank/DDBJ whole genome shotgun (WGS) entry which is preliminary data.</text>
</comment>
<name>A0A133N226_FINMA</name>
<dbReference type="InterPro" id="IPR007159">
    <property type="entry name" value="SpoVT-AbrB_dom"/>
</dbReference>
<dbReference type="SUPFAM" id="SSF89447">
    <property type="entry name" value="AbrB/MazE/MraZ-like"/>
    <property type="match status" value="1"/>
</dbReference>
<evidence type="ECO:0000313" key="3">
    <source>
        <dbReference type="Proteomes" id="UP000215361"/>
    </source>
</evidence>